<evidence type="ECO:0000256" key="5">
    <source>
        <dbReference type="ARBA" id="ARBA00022692"/>
    </source>
</evidence>
<protein>
    <submittedName>
        <fullName evidence="11">Inner membrane transporter, putative</fullName>
    </submittedName>
</protein>
<feature type="transmembrane region" description="Helical" evidence="10">
    <location>
        <begin position="58"/>
        <end position="78"/>
    </location>
</feature>
<dbReference type="AlphaFoldDB" id="C5L427"/>
<dbReference type="Pfam" id="PF00854">
    <property type="entry name" value="PTR2"/>
    <property type="match status" value="1"/>
</dbReference>
<evidence type="ECO:0000256" key="4">
    <source>
        <dbReference type="ARBA" id="ARBA00022448"/>
    </source>
</evidence>
<dbReference type="Proteomes" id="UP000007800">
    <property type="component" value="Unassembled WGS sequence"/>
</dbReference>
<dbReference type="Pfam" id="PF08627">
    <property type="entry name" value="CRT-like"/>
    <property type="match status" value="1"/>
</dbReference>
<feature type="transmembrane region" description="Helical" evidence="10">
    <location>
        <begin position="350"/>
        <end position="367"/>
    </location>
</feature>
<sequence length="902" mass="100577">MVPPESANSQTTVKDEVIVIEKRKQPVWLVPVLIVSLVTLGTTNSITGKIRAETLGEYSGLVTNIIGQVVYCLSYWSIFAAEWFSGRVSREEFEWVWKFQDDTTATGVKGLWRRLPGCKYTFLASFTEVLGDNLMYLSQAYISIVVFSLLQQGMVPFTLLWSLIFLAVRYILEELFGVAIVVGMAVGSAVVAGFDGGSTSIGMSIVCLMSTMFQALAFVIKEKMFRNYTEYAIQKGYKNTTLDVFALSSSNHTFGVLWVVPIAIVVEMIRTGEDPGKRLSDGFHALATNSYAPEAFTIYMVINVLFNISIYLLVSYGSSLLTFISYKLTVPLTAIFSLISWPIIGATKVTWFEWMALVLILMGIIIFRHGNIKREQLEEENRNLYGNEYLYYKDPMREAVSFVLLQELCERLAFYGLTPNLQTFLKEYLGYTDSTANSYISSFNSILYVTPLISAVLSDTLLGLYYTIVIFSFVYMAGLALLTVSSVKSISQAWMVHLSLLVLIASGAGGIKSCVNVMGAQQFHPEHHRELITRFYTYFYAAINLGSIIGGIVTPILLEEAGFTASFAFPLAFFILATTLFIVGNLMDRYVKPKPQGSAVLQILKVVIYLVFRCSLEKNKVSRGGKFEDNFIDDAKAVFMLLPMFILIIPFCMAYNNMTTAFLTQAKKMNRDTFGWNMPPAMIQNVDPIAVVISSFVIDSLLFPFLRKHKVMPEPLVRFSIGSLFGAIALGCALVVEYEIKSKPLFTVSVWYQVPQFWMIALGEIFLMSTSYEVAFTYSPVSLKAVASAFNLCFFAIASALSAVLFSLCQSWLPDFDATKPTDGSHKDAHYDYYYYLLIGLCLLGSIAALLSVPYFNKVKKISAQRQTAVDRRSRPSSSSSFGESVGATEGALRRRSVASMA</sequence>
<accession>C5L427</accession>
<keyword evidence="4 8" id="KW-0813">Transport</keyword>
<evidence type="ECO:0000256" key="8">
    <source>
        <dbReference type="RuleBase" id="RU003755"/>
    </source>
</evidence>
<dbReference type="GO" id="GO:0022857">
    <property type="term" value="F:transmembrane transporter activity"/>
    <property type="evidence" value="ECO:0007669"/>
    <property type="project" value="InterPro"/>
</dbReference>
<evidence type="ECO:0000313" key="11">
    <source>
        <dbReference type="EMBL" id="EER08493.1"/>
    </source>
</evidence>
<evidence type="ECO:0000313" key="12">
    <source>
        <dbReference type="Proteomes" id="UP000007800"/>
    </source>
</evidence>
<feature type="transmembrane region" description="Helical" evidence="10">
    <location>
        <begin position="463"/>
        <end position="484"/>
    </location>
</feature>
<reference evidence="11 12" key="1">
    <citation type="submission" date="2008-07" db="EMBL/GenBank/DDBJ databases">
        <authorList>
            <person name="El-Sayed N."/>
            <person name="Caler E."/>
            <person name="Inman J."/>
            <person name="Amedeo P."/>
            <person name="Hass B."/>
            <person name="Wortman J."/>
        </authorList>
    </citation>
    <scope>NUCLEOTIDE SEQUENCE [LARGE SCALE GENOMIC DNA]</scope>
    <source>
        <strain evidence="12">ATCC 50983 / TXsc</strain>
    </source>
</reference>
<feature type="transmembrane region" description="Helical" evidence="10">
    <location>
        <begin position="718"/>
        <end position="736"/>
    </location>
</feature>
<organism evidence="12">
    <name type="scientific">Perkinsus marinus (strain ATCC 50983 / TXsc)</name>
    <dbReference type="NCBI Taxonomy" id="423536"/>
    <lineage>
        <taxon>Eukaryota</taxon>
        <taxon>Sar</taxon>
        <taxon>Alveolata</taxon>
        <taxon>Perkinsozoa</taxon>
        <taxon>Perkinsea</taxon>
        <taxon>Perkinsida</taxon>
        <taxon>Perkinsidae</taxon>
        <taxon>Perkinsus</taxon>
    </lineage>
</organism>
<dbReference type="RefSeq" id="XP_002776677.1">
    <property type="nucleotide sequence ID" value="XM_002776631.1"/>
</dbReference>
<feature type="transmembrane region" description="Helical" evidence="10">
    <location>
        <begin position="496"/>
        <end position="518"/>
    </location>
</feature>
<feature type="transmembrane region" description="Helical" evidence="10">
    <location>
        <begin position="538"/>
        <end position="558"/>
    </location>
</feature>
<dbReference type="GO" id="GO:0006857">
    <property type="term" value="P:oligopeptide transport"/>
    <property type="evidence" value="ECO:0007669"/>
    <property type="project" value="InterPro"/>
</dbReference>
<evidence type="ECO:0000256" key="6">
    <source>
        <dbReference type="ARBA" id="ARBA00022989"/>
    </source>
</evidence>
<dbReference type="GeneID" id="9041856"/>
<dbReference type="GO" id="GO:0016020">
    <property type="term" value="C:membrane"/>
    <property type="evidence" value="ECO:0007669"/>
    <property type="project" value="UniProtKB-SubCell"/>
</dbReference>
<proteinExistence type="inferred from homology"/>
<feature type="transmembrane region" description="Helical" evidence="10">
    <location>
        <begin position="296"/>
        <end position="314"/>
    </location>
</feature>
<keyword evidence="6 10" id="KW-1133">Transmembrane helix</keyword>
<dbReference type="PANTHER" id="PTHR11654">
    <property type="entry name" value="OLIGOPEPTIDE TRANSPORTER-RELATED"/>
    <property type="match status" value="1"/>
</dbReference>
<keyword evidence="5 8" id="KW-0812">Transmembrane</keyword>
<keyword evidence="7 10" id="KW-0472">Membrane</keyword>
<dbReference type="OrthoDB" id="415563at2759"/>
<feature type="transmembrane region" description="Helical" evidence="10">
    <location>
        <begin position="790"/>
        <end position="813"/>
    </location>
</feature>
<evidence type="ECO:0000256" key="3">
    <source>
        <dbReference type="ARBA" id="ARBA00006690"/>
    </source>
</evidence>
<dbReference type="SUPFAM" id="SSF103473">
    <property type="entry name" value="MFS general substrate transporter"/>
    <property type="match status" value="1"/>
</dbReference>
<dbReference type="PROSITE" id="PS01023">
    <property type="entry name" value="PTR2_2"/>
    <property type="match status" value="1"/>
</dbReference>
<dbReference type="Gene3D" id="1.20.1250.20">
    <property type="entry name" value="MFS general substrate transporter like domains"/>
    <property type="match status" value="1"/>
</dbReference>
<feature type="transmembrane region" description="Helical" evidence="10">
    <location>
        <begin position="688"/>
        <end position="706"/>
    </location>
</feature>
<feature type="transmembrane region" description="Helical" evidence="10">
    <location>
        <begin position="200"/>
        <end position="220"/>
    </location>
</feature>
<dbReference type="InterPro" id="IPR036259">
    <property type="entry name" value="MFS_trans_sf"/>
</dbReference>
<gene>
    <name evidence="11" type="ORF">Pmar_PMAR015912</name>
</gene>
<evidence type="ECO:0000256" key="1">
    <source>
        <dbReference type="ARBA" id="ARBA00004141"/>
    </source>
</evidence>
<feature type="transmembrane region" description="Helical" evidence="10">
    <location>
        <begin position="833"/>
        <end position="856"/>
    </location>
</feature>
<feature type="transmembrane region" description="Helical" evidence="10">
    <location>
        <begin position="27"/>
        <end position="46"/>
    </location>
</feature>
<dbReference type="InterPro" id="IPR018456">
    <property type="entry name" value="PTR2_symporter_CS"/>
</dbReference>
<evidence type="ECO:0000256" key="2">
    <source>
        <dbReference type="ARBA" id="ARBA00005982"/>
    </source>
</evidence>
<feature type="region of interest" description="Disordered" evidence="9">
    <location>
        <begin position="870"/>
        <end position="902"/>
    </location>
</feature>
<comment type="subcellular location">
    <subcellularLocation>
        <location evidence="1 8">Membrane</location>
        <topology evidence="1 8">Multi-pass membrane protein</topology>
    </subcellularLocation>
</comment>
<evidence type="ECO:0000256" key="7">
    <source>
        <dbReference type="ARBA" id="ARBA00023136"/>
    </source>
</evidence>
<feature type="transmembrane region" description="Helical" evidence="10">
    <location>
        <begin position="326"/>
        <end position="344"/>
    </location>
</feature>
<dbReference type="InParanoid" id="C5L427"/>
<dbReference type="EMBL" id="GG678949">
    <property type="protein sequence ID" value="EER08493.1"/>
    <property type="molecule type" value="Genomic_DNA"/>
</dbReference>
<keyword evidence="12" id="KW-1185">Reference proteome</keyword>
<name>C5L427_PERM5</name>
<feature type="transmembrane region" description="Helical" evidence="10">
    <location>
        <begin position="637"/>
        <end position="656"/>
    </location>
</feature>
<evidence type="ECO:0000256" key="10">
    <source>
        <dbReference type="SAM" id="Phobius"/>
    </source>
</evidence>
<dbReference type="InterPro" id="IPR013936">
    <property type="entry name" value="CRT-like"/>
</dbReference>
<evidence type="ECO:0000256" key="9">
    <source>
        <dbReference type="SAM" id="MobiDB-lite"/>
    </source>
</evidence>
<dbReference type="InterPro" id="IPR000109">
    <property type="entry name" value="POT_fam"/>
</dbReference>
<feature type="transmembrane region" description="Helical" evidence="10">
    <location>
        <begin position="241"/>
        <end position="266"/>
    </location>
</feature>
<comment type="similarity">
    <text evidence="3">Belongs to the CRT-like transporter family.</text>
</comment>
<feature type="transmembrane region" description="Helical" evidence="10">
    <location>
        <begin position="565"/>
        <end position="587"/>
    </location>
</feature>
<feature type="transmembrane region" description="Helical" evidence="10">
    <location>
        <begin position="140"/>
        <end position="168"/>
    </location>
</feature>
<comment type="similarity">
    <text evidence="2 8">Belongs to the major facilitator superfamily. Proton-dependent oligopeptide transporter (POT/PTR) (TC 2.A.17) family.</text>
</comment>
<feature type="transmembrane region" description="Helical" evidence="10">
    <location>
        <begin position="175"/>
        <end position="194"/>
    </location>
</feature>
<feature type="transmembrane region" description="Helical" evidence="10">
    <location>
        <begin position="756"/>
        <end position="778"/>
    </location>
</feature>